<evidence type="ECO:0000256" key="4">
    <source>
        <dbReference type="ARBA" id="ARBA00017099"/>
    </source>
</evidence>
<dbReference type="GO" id="GO:0008831">
    <property type="term" value="F:dTDP-4-dehydrorhamnose reductase activity"/>
    <property type="evidence" value="ECO:0007669"/>
    <property type="project" value="UniProtKB-EC"/>
</dbReference>
<dbReference type="AlphaFoldDB" id="A0A327QKB8"/>
<evidence type="ECO:0000256" key="5">
    <source>
        <dbReference type="ARBA" id="ARBA00048200"/>
    </source>
</evidence>
<dbReference type="EMBL" id="QLLL01000004">
    <property type="protein sequence ID" value="RAJ05086.1"/>
    <property type="molecule type" value="Genomic_DNA"/>
</dbReference>
<dbReference type="OrthoDB" id="9803892at2"/>
<feature type="domain" description="RmlD-like substrate binding" evidence="7">
    <location>
        <begin position="1"/>
        <end position="293"/>
    </location>
</feature>
<dbReference type="InterPro" id="IPR005913">
    <property type="entry name" value="dTDP_dehydrorham_reduct"/>
</dbReference>
<dbReference type="Pfam" id="PF04321">
    <property type="entry name" value="RmlD_sub_bind"/>
    <property type="match status" value="1"/>
</dbReference>
<gene>
    <name evidence="8" type="ORF">LX64_02240</name>
</gene>
<dbReference type="SUPFAM" id="SSF51735">
    <property type="entry name" value="NAD(P)-binding Rossmann-fold domains"/>
    <property type="match status" value="1"/>
</dbReference>
<sequence length="297" mass="33088">MQILVTGSNGLLGQYLIHLLKKDPAHSVIAIGKGQNRLKDQAGYTYVQADITDNTAMATLMEQYKFNVIFHCAAMTQADDCERNRDMCWEANVTATADLVKLAEKYQSHFIFLSTDFVFDGLNGPYIETDLVNPVNYYGSSKVAAERVVAAAKTPWAIVRTVLVYGLSDDARRSNIITWVKDNLSKQQSIKVVTDQFRTPTLVHDLAIGCKLVMEHKAQGIFHISGEEGLTPFEMAQKVAKHYQLPEALLVPVNSATFTQVAKRPAKTGFIIDKAKKELGYQPRSFDEGIDVMHQSI</sequence>
<keyword evidence="6" id="KW-0521">NADP</keyword>
<comment type="catalytic activity">
    <reaction evidence="5">
        <text>dTDP-beta-L-rhamnose + NADP(+) = dTDP-4-dehydro-beta-L-rhamnose + NADPH + H(+)</text>
        <dbReference type="Rhea" id="RHEA:21796"/>
        <dbReference type="ChEBI" id="CHEBI:15378"/>
        <dbReference type="ChEBI" id="CHEBI:57510"/>
        <dbReference type="ChEBI" id="CHEBI:57783"/>
        <dbReference type="ChEBI" id="CHEBI:58349"/>
        <dbReference type="ChEBI" id="CHEBI:62830"/>
        <dbReference type="EC" id="1.1.1.133"/>
    </reaction>
</comment>
<dbReference type="GO" id="GO:0019305">
    <property type="term" value="P:dTDP-rhamnose biosynthetic process"/>
    <property type="evidence" value="ECO:0007669"/>
    <property type="project" value="UniProtKB-UniPathway"/>
</dbReference>
<evidence type="ECO:0000313" key="9">
    <source>
        <dbReference type="Proteomes" id="UP000249547"/>
    </source>
</evidence>
<organism evidence="8 9">
    <name type="scientific">Chitinophaga skermanii</name>
    <dbReference type="NCBI Taxonomy" id="331697"/>
    <lineage>
        <taxon>Bacteria</taxon>
        <taxon>Pseudomonadati</taxon>
        <taxon>Bacteroidota</taxon>
        <taxon>Chitinophagia</taxon>
        <taxon>Chitinophagales</taxon>
        <taxon>Chitinophagaceae</taxon>
        <taxon>Chitinophaga</taxon>
    </lineage>
</organism>
<dbReference type="CDD" id="cd05254">
    <property type="entry name" value="dTDP_HR_like_SDR_e"/>
    <property type="match status" value="1"/>
</dbReference>
<keyword evidence="6" id="KW-0560">Oxidoreductase</keyword>
<dbReference type="Proteomes" id="UP000249547">
    <property type="component" value="Unassembled WGS sequence"/>
</dbReference>
<dbReference type="UniPathway" id="UPA00124"/>
<evidence type="ECO:0000256" key="2">
    <source>
        <dbReference type="ARBA" id="ARBA00010944"/>
    </source>
</evidence>
<evidence type="ECO:0000256" key="3">
    <source>
        <dbReference type="ARBA" id="ARBA00012929"/>
    </source>
</evidence>
<proteinExistence type="inferred from homology"/>
<protein>
    <recommendedName>
        <fullName evidence="4 6">dTDP-4-dehydrorhamnose reductase</fullName>
        <ecNumber evidence="3 6">1.1.1.133</ecNumber>
    </recommendedName>
</protein>
<dbReference type="PANTHER" id="PTHR10491">
    <property type="entry name" value="DTDP-4-DEHYDRORHAMNOSE REDUCTASE"/>
    <property type="match status" value="1"/>
</dbReference>
<dbReference type="InterPro" id="IPR029903">
    <property type="entry name" value="RmlD-like-bd"/>
</dbReference>
<dbReference type="EC" id="1.1.1.133" evidence="3 6"/>
<comment type="function">
    <text evidence="6">Catalyzes the reduction of dTDP-6-deoxy-L-lyxo-4-hexulose to yield dTDP-L-rhamnose.</text>
</comment>
<evidence type="ECO:0000256" key="6">
    <source>
        <dbReference type="RuleBase" id="RU364082"/>
    </source>
</evidence>
<comment type="caution">
    <text evidence="8">The sequence shown here is derived from an EMBL/GenBank/DDBJ whole genome shotgun (WGS) entry which is preliminary data.</text>
</comment>
<comment type="similarity">
    <text evidence="2 6">Belongs to the dTDP-4-dehydrorhamnose reductase family.</text>
</comment>
<keyword evidence="9" id="KW-1185">Reference proteome</keyword>
<comment type="pathway">
    <text evidence="1 6">Carbohydrate biosynthesis; dTDP-L-rhamnose biosynthesis.</text>
</comment>
<evidence type="ECO:0000259" key="7">
    <source>
        <dbReference type="Pfam" id="PF04321"/>
    </source>
</evidence>
<dbReference type="Gene3D" id="3.40.50.720">
    <property type="entry name" value="NAD(P)-binding Rossmann-like Domain"/>
    <property type="match status" value="1"/>
</dbReference>
<dbReference type="RefSeq" id="WP_111597710.1">
    <property type="nucleotide sequence ID" value="NZ_QLLL01000004.1"/>
</dbReference>
<name>A0A327QKB8_9BACT</name>
<evidence type="ECO:0000256" key="1">
    <source>
        <dbReference type="ARBA" id="ARBA00004781"/>
    </source>
</evidence>
<dbReference type="PANTHER" id="PTHR10491:SF4">
    <property type="entry name" value="METHIONINE ADENOSYLTRANSFERASE 2 SUBUNIT BETA"/>
    <property type="match status" value="1"/>
</dbReference>
<reference evidence="8 9" key="1">
    <citation type="submission" date="2018-06" db="EMBL/GenBank/DDBJ databases">
        <title>Genomic Encyclopedia of Archaeal and Bacterial Type Strains, Phase II (KMG-II): from individual species to whole genera.</title>
        <authorList>
            <person name="Goeker M."/>
        </authorList>
    </citation>
    <scope>NUCLEOTIDE SEQUENCE [LARGE SCALE GENOMIC DNA]</scope>
    <source>
        <strain evidence="8 9">DSM 23857</strain>
    </source>
</reference>
<accession>A0A327QKB8</accession>
<evidence type="ECO:0000313" key="8">
    <source>
        <dbReference type="EMBL" id="RAJ05086.1"/>
    </source>
</evidence>
<dbReference type="GO" id="GO:0005829">
    <property type="term" value="C:cytosol"/>
    <property type="evidence" value="ECO:0007669"/>
    <property type="project" value="TreeGrafter"/>
</dbReference>
<dbReference type="InterPro" id="IPR036291">
    <property type="entry name" value="NAD(P)-bd_dom_sf"/>
</dbReference>